<dbReference type="InterPro" id="IPR020547">
    <property type="entry name" value="ATP_synth_F1_esu_C"/>
</dbReference>
<dbReference type="Pfam" id="PF02823">
    <property type="entry name" value="ATP-synt_DE_N"/>
    <property type="match status" value="1"/>
</dbReference>
<dbReference type="GO" id="GO:0045259">
    <property type="term" value="C:proton-transporting ATP synthase complex"/>
    <property type="evidence" value="ECO:0007669"/>
    <property type="project" value="UniProtKB-KW"/>
</dbReference>
<evidence type="ECO:0000259" key="14">
    <source>
        <dbReference type="Pfam" id="PF00401"/>
    </source>
</evidence>
<dbReference type="GO" id="GO:0012505">
    <property type="term" value="C:endomembrane system"/>
    <property type="evidence" value="ECO:0007669"/>
    <property type="project" value="UniProtKB-SubCell"/>
</dbReference>
<dbReference type="GO" id="GO:0005524">
    <property type="term" value="F:ATP binding"/>
    <property type="evidence" value="ECO:0007669"/>
    <property type="project" value="UniProtKB-UniRule"/>
</dbReference>
<evidence type="ECO:0000256" key="12">
    <source>
        <dbReference type="HAMAP-Rule" id="MF_00530"/>
    </source>
</evidence>
<evidence type="ECO:0000256" key="4">
    <source>
        <dbReference type="ARBA" id="ARBA00014480"/>
    </source>
</evidence>
<dbReference type="GO" id="GO:0005886">
    <property type="term" value="C:plasma membrane"/>
    <property type="evidence" value="ECO:0007669"/>
    <property type="project" value="UniProtKB-SubCell"/>
</dbReference>
<feature type="domain" description="ATP synthase F1 complex delta/epsilon subunit N-terminal" evidence="15">
    <location>
        <begin position="9"/>
        <end position="90"/>
    </location>
</feature>
<dbReference type="NCBIfam" id="NF001846">
    <property type="entry name" value="PRK00571.1-3"/>
    <property type="match status" value="1"/>
</dbReference>
<dbReference type="Gene3D" id="1.20.5.440">
    <property type="entry name" value="ATP synthase delta/epsilon subunit, C-terminal domain"/>
    <property type="match status" value="1"/>
</dbReference>
<keyword evidence="7 12" id="KW-0472">Membrane</keyword>
<gene>
    <name evidence="12" type="primary">atpC</name>
    <name evidence="16" type="ORF">H9901_05240</name>
</gene>
<keyword evidence="6 12" id="KW-0406">Ion transport</keyword>
<feature type="domain" description="ATP synthase epsilon subunit C-terminal" evidence="14">
    <location>
        <begin position="94"/>
        <end position="141"/>
    </location>
</feature>
<dbReference type="InterPro" id="IPR001469">
    <property type="entry name" value="ATP_synth_F1_dsu/esu"/>
</dbReference>
<organism evidence="16 17">
    <name type="scientific">Candidatus Paralactobacillus gallistercoris</name>
    <dbReference type="NCBI Taxonomy" id="2838724"/>
    <lineage>
        <taxon>Bacteria</taxon>
        <taxon>Bacillati</taxon>
        <taxon>Bacillota</taxon>
        <taxon>Bacilli</taxon>
        <taxon>Lactobacillales</taxon>
        <taxon>Lactobacillaceae</taxon>
        <taxon>Lactobacillus</taxon>
    </lineage>
</organism>
<evidence type="ECO:0000256" key="2">
    <source>
        <dbReference type="ARBA" id="ARBA00004184"/>
    </source>
</evidence>
<reference evidence="16" key="2">
    <citation type="submission" date="2021-04" db="EMBL/GenBank/DDBJ databases">
        <authorList>
            <person name="Gilroy R."/>
        </authorList>
    </citation>
    <scope>NUCLEOTIDE SEQUENCE</scope>
    <source>
        <strain evidence="16">F6-6636</strain>
    </source>
</reference>
<proteinExistence type="inferred from homology"/>
<dbReference type="Pfam" id="PF00401">
    <property type="entry name" value="ATP-synt_DE"/>
    <property type="match status" value="1"/>
</dbReference>
<dbReference type="EMBL" id="JAHLFS010000063">
    <property type="protein sequence ID" value="MBU3852085.1"/>
    <property type="molecule type" value="Genomic_DNA"/>
</dbReference>
<dbReference type="AlphaFoldDB" id="A0A948TJV5"/>
<evidence type="ECO:0000256" key="3">
    <source>
        <dbReference type="ARBA" id="ARBA00005712"/>
    </source>
</evidence>
<evidence type="ECO:0000256" key="8">
    <source>
        <dbReference type="ARBA" id="ARBA00023196"/>
    </source>
</evidence>
<comment type="function">
    <text evidence="1 12">Produces ATP from ADP in the presence of a proton gradient across the membrane.</text>
</comment>
<dbReference type="HAMAP" id="MF_00530">
    <property type="entry name" value="ATP_synth_epsil_bac"/>
    <property type="match status" value="1"/>
</dbReference>
<evidence type="ECO:0000256" key="10">
    <source>
        <dbReference type="ARBA" id="ARBA00030215"/>
    </source>
</evidence>
<reference evidence="16" key="1">
    <citation type="journal article" date="2021" name="PeerJ">
        <title>Extensive microbial diversity within the chicken gut microbiome revealed by metagenomics and culture.</title>
        <authorList>
            <person name="Gilroy R."/>
            <person name="Ravi A."/>
            <person name="Getino M."/>
            <person name="Pursley I."/>
            <person name="Horton D.L."/>
            <person name="Alikhan N.F."/>
            <person name="Baker D."/>
            <person name="Gharbi K."/>
            <person name="Hall N."/>
            <person name="Watson M."/>
            <person name="Adriaenssens E.M."/>
            <person name="Foster-Nyarko E."/>
            <person name="Jarju S."/>
            <person name="Secka A."/>
            <person name="Antonio M."/>
            <person name="Oren A."/>
            <person name="Chaudhuri R.R."/>
            <person name="La Ragione R."/>
            <person name="Hildebrand F."/>
            <person name="Pallen M.J."/>
        </authorList>
    </citation>
    <scope>NUCLEOTIDE SEQUENCE</scope>
    <source>
        <strain evidence="16">F6-6636</strain>
    </source>
</reference>
<sequence length="147" mass="16151">MNDSKSSVLTVNIVTPDGIIYNHPAKMLIVQAMDGSLGIMADHEPLVATLKIAKVRIKRLDDPSQEDEIAVNGGFLEMNNNIASIVADSAELKDNIDLSRAELARDRARRCIEEAKLNKDADSLKRATVALQRAMNRINVKNGNNDQ</sequence>
<dbReference type="InterPro" id="IPR036771">
    <property type="entry name" value="ATPsynth_dsu/esu_N"/>
</dbReference>
<dbReference type="PANTHER" id="PTHR13822">
    <property type="entry name" value="ATP SYNTHASE DELTA/EPSILON CHAIN"/>
    <property type="match status" value="1"/>
</dbReference>
<evidence type="ECO:0000256" key="7">
    <source>
        <dbReference type="ARBA" id="ARBA00023136"/>
    </source>
</evidence>
<comment type="subcellular location">
    <subcellularLocation>
        <location evidence="12">Cell membrane</location>
        <topology evidence="12">Peripheral membrane protein</topology>
    </subcellularLocation>
    <subcellularLocation>
        <location evidence="2">Endomembrane system</location>
        <topology evidence="2">Peripheral membrane protein</topology>
    </subcellularLocation>
</comment>
<keyword evidence="9 12" id="KW-0066">ATP synthesis</keyword>
<dbReference type="CDD" id="cd12152">
    <property type="entry name" value="F1-ATPase_delta"/>
    <property type="match status" value="1"/>
</dbReference>
<evidence type="ECO:0000256" key="5">
    <source>
        <dbReference type="ARBA" id="ARBA00022448"/>
    </source>
</evidence>
<dbReference type="SUPFAM" id="SSF51344">
    <property type="entry name" value="Epsilon subunit of F1F0-ATP synthase N-terminal domain"/>
    <property type="match status" value="1"/>
</dbReference>
<evidence type="ECO:0000256" key="1">
    <source>
        <dbReference type="ARBA" id="ARBA00003543"/>
    </source>
</evidence>
<dbReference type="NCBIfam" id="TIGR01216">
    <property type="entry name" value="ATP_synt_epsi"/>
    <property type="match status" value="1"/>
</dbReference>
<comment type="caution">
    <text evidence="16">The sequence shown here is derived from an EMBL/GenBank/DDBJ whole genome shotgun (WGS) entry which is preliminary data.</text>
</comment>
<evidence type="ECO:0000313" key="16">
    <source>
        <dbReference type="EMBL" id="MBU3852085.1"/>
    </source>
</evidence>
<evidence type="ECO:0000313" key="17">
    <source>
        <dbReference type="Proteomes" id="UP000777303"/>
    </source>
</evidence>
<protein>
    <recommendedName>
        <fullName evidence="4 12">ATP synthase epsilon chain</fullName>
    </recommendedName>
    <alternativeName>
        <fullName evidence="11 12">ATP synthase F1 sector epsilon subunit</fullName>
    </alternativeName>
    <alternativeName>
        <fullName evidence="10 12">F-ATPase epsilon subunit</fullName>
    </alternativeName>
</protein>
<accession>A0A948TJV5</accession>
<keyword evidence="12" id="KW-0375">Hydrogen ion transport</keyword>
<evidence type="ECO:0000256" key="9">
    <source>
        <dbReference type="ARBA" id="ARBA00023310"/>
    </source>
</evidence>
<comment type="subunit">
    <text evidence="12 13">F-type ATPases have 2 components, CF(1) - the catalytic core - and CF(0) - the membrane proton channel. CF(1) has five subunits: alpha(3), beta(3), gamma(1), delta(1), epsilon(1). CF(0) has three main subunits: a, b and c.</text>
</comment>
<keyword evidence="8 12" id="KW-0139">CF(1)</keyword>
<dbReference type="Gene3D" id="2.60.15.10">
    <property type="entry name" value="F0F1 ATP synthase delta/epsilon subunit, N-terminal"/>
    <property type="match status" value="1"/>
</dbReference>
<dbReference type="PANTHER" id="PTHR13822:SF10">
    <property type="entry name" value="ATP SYNTHASE EPSILON CHAIN, CHLOROPLASTIC"/>
    <property type="match status" value="1"/>
</dbReference>
<comment type="similarity">
    <text evidence="3 12 13">Belongs to the ATPase epsilon chain family.</text>
</comment>
<evidence type="ECO:0000256" key="13">
    <source>
        <dbReference type="RuleBase" id="RU003656"/>
    </source>
</evidence>
<evidence type="ECO:0000259" key="15">
    <source>
        <dbReference type="Pfam" id="PF02823"/>
    </source>
</evidence>
<keyword evidence="5 12" id="KW-0813">Transport</keyword>
<name>A0A948TJV5_9LACO</name>
<dbReference type="GO" id="GO:0046933">
    <property type="term" value="F:proton-transporting ATP synthase activity, rotational mechanism"/>
    <property type="evidence" value="ECO:0007669"/>
    <property type="project" value="UniProtKB-UniRule"/>
</dbReference>
<dbReference type="Proteomes" id="UP000777303">
    <property type="component" value="Unassembled WGS sequence"/>
</dbReference>
<evidence type="ECO:0000256" key="6">
    <source>
        <dbReference type="ARBA" id="ARBA00023065"/>
    </source>
</evidence>
<evidence type="ECO:0000256" key="11">
    <source>
        <dbReference type="ARBA" id="ARBA00031795"/>
    </source>
</evidence>
<keyword evidence="12" id="KW-1003">Cell membrane</keyword>
<dbReference type="InterPro" id="IPR020546">
    <property type="entry name" value="ATP_synth_F1_dsu/esu_N"/>
</dbReference>